<dbReference type="InterPro" id="IPR011708">
    <property type="entry name" value="DNA_pol3_alpha_NTPase_dom"/>
</dbReference>
<evidence type="ECO:0000256" key="8">
    <source>
        <dbReference type="ARBA" id="ARBA00023204"/>
    </source>
</evidence>
<evidence type="ECO:0000256" key="6">
    <source>
        <dbReference type="ARBA" id="ARBA00022763"/>
    </source>
</evidence>
<feature type="compositionally biased region" description="Low complexity" evidence="10">
    <location>
        <begin position="655"/>
        <end position="676"/>
    </location>
</feature>
<dbReference type="InterPro" id="IPR040982">
    <property type="entry name" value="DNA_pol3_finger"/>
</dbReference>
<dbReference type="AlphaFoldDB" id="A0A7W9YGP1"/>
<accession>A0A7W9YGP1</accession>
<dbReference type="Pfam" id="PF17657">
    <property type="entry name" value="DNA_pol3_finger"/>
    <property type="match status" value="1"/>
</dbReference>
<dbReference type="SMART" id="SM00481">
    <property type="entry name" value="POLIIIAc"/>
    <property type="match status" value="1"/>
</dbReference>
<evidence type="ECO:0000313" key="12">
    <source>
        <dbReference type="EMBL" id="MBB6171764.1"/>
    </source>
</evidence>
<keyword evidence="6" id="KW-0227">DNA damage</keyword>
<evidence type="ECO:0000259" key="11">
    <source>
        <dbReference type="SMART" id="SM00481"/>
    </source>
</evidence>
<keyword evidence="5" id="KW-0235">DNA replication</keyword>
<dbReference type="Gene3D" id="1.10.10.1600">
    <property type="entry name" value="Bacterial DNA polymerase III alpha subunit, thumb domain"/>
    <property type="match status" value="1"/>
</dbReference>
<dbReference type="GO" id="GO:0008408">
    <property type="term" value="F:3'-5' exonuclease activity"/>
    <property type="evidence" value="ECO:0007669"/>
    <property type="project" value="InterPro"/>
</dbReference>
<proteinExistence type="predicted"/>
<dbReference type="InterPro" id="IPR004013">
    <property type="entry name" value="PHP_dom"/>
</dbReference>
<keyword evidence="13" id="KW-1185">Reference proteome</keyword>
<organism evidence="12 13">
    <name type="scientific">Nocardiopsis mwathae</name>
    <dbReference type="NCBI Taxonomy" id="1472723"/>
    <lineage>
        <taxon>Bacteria</taxon>
        <taxon>Bacillati</taxon>
        <taxon>Actinomycetota</taxon>
        <taxon>Actinomycetes</taxon>
        <taxon>Streptosporangiales</taxon>
        <taxon>Nocardiopsidaceae</taxon>
        <taxon>Nocardiopsis</taxon>
    </lineage>
</organism>
<evidence type="ECO:0000256" key="2">
    <source>
        <dbReference type="ARBA" id="ARBA00022490"/>
    </source>
</evidence>
<comment type="caution">
    <text evidence="12">The sequence shown here is derived from an EMBL/GenBank/DDBJ whole genome shotgun (WGS) entry which is preliminary data.</text>
</comment>
<feature type="compositionally biased region" description="Low complexity" evidence="10">
    <location>
        <begin position="620"/>
        <end position="641"/>
    </location>
</feature>
<dbReference type="Pfam" id="PF14579">
    <property type="entry name" value="HHH_6"/>
    <property type="match status" value="1"/>
</dbReference>
<keyword evidence="8" id="KW-0234">DNA repair</keyword>
<dbReference type="RefSeq" id="WP_281381834.1">
    <property type="nucleotide sequence ID" value="NZ_JACHDS010000001.1"/>
</dbReference>
<dbReference type="PANTHER" id="PTHR32294:SF4">
    <property type="entry name" value="ERROR-PRONE DNA POLYMERASE"/>
    <property type="match status" value="1"/>
</dbReference>
<dbReference type="SUPFAM" id="SSF89550">
    <property type="entry name" value="PHP domain-like"/>
    <property type="match status" value="1"/>
</dbReference>
<dbReference type="InterPro" id="IPR016195">
    <property type="entry name" value="Pol/histidinol_Pase-like"/>
</dbReference>
<dbReference type="GO" id="GO:0006260">
    <property type="term" value="P:DNA replication"/>
    <property type="evidence" value="ECO:0007669"/>
    <property type="project" value="UniProtKB-KW"/>
</dbReference>
<evidence type="ECO:0000313" key="13">
    <source>
        <dbReference type="Proteomes" id="UP000546642"/>
    </source>
</evidence>
<dbReference type="Gene3D" id="3.20.20.140">
    <property type="entry name" value="Metal-dependent hydrolases"/>
    <property type="match status" value="1"/>
</dbReference>
<comment type="catalytic activity">
    <reaction evidence="9">
        <text>DNA(n) + a 2'-deoxyribonucleoside 5'-triphosphate = DNA(n+1) + diphosphate</text>
        <dbReference type="Rhea" id="RHEA:22508"/>
        <dbReference type="Rhea" id="RHEA-COMP:17339"/>
        <dbReference type="Rhea" id="RHEA-COMP:17340"/>
        <dbReference type="ChEBI" id="CHEBI:33019"/>
        <dbReference type="ChEBI" id="CHEBI:61560"/>
        <dbReference type="ChEBI" id="CHEBI:173112"/>
        <dbReference type="EC" id="2.7.7.7"/>
    </reaction>
</comment>
<keyword evidence="7" id="KW-0239">DNA-directed DNA polymerase</keyword>
<keyword evidence="3 12" id="KW-0808">Transferase</keyword>
<evidence type="ECO:0000256" key="1">
    <source>
        <dbReference type="ARBA" id="ARBA00012417"/>
    </source>
</evidence>
<dbReference type="GO" id="GO:0003887">
    <property type="term" value="F:DNA-directed DNA polymerase activity"/>
    <property type="evidence" value="ECO:0007669"/>
    <property type="project" value="UniProtKB-KW"/>
</dbReference>
<dbReference type="InterPro" id="IPR004805">
    <property type="entry name" value="DnaE2/DnaE/PolC"/>
</dbReference>
<dbReference type="InterPro" id="IPR003141">
    <property type="entry name" value="Pol/His_phosphatase_N"/>
</dbReference>
<dbReference type="InterPro" id="IPR041931">
    <property type="entry name" value="DNA_pol3_alpha_thumb_dom"/>
</dbReference>
<feature type="compositionally biased region" description="Low complexity" evidence="10">
    <location>
        <begin position="585"/>
        <end position="606"/>
    </location>
</feature>
<dbReference type="GO" id="GO:0006281">
    <property type="term" value="P:DNA repair"/>
    <property type="evidence" value="ECO:0007669"/>
    <property type="project" value="UniProtKB-KW"/>
</dbReference>
<evidence type="ECO:0000256" key="3">
    <source>
        <dbReference type="ARBA" id="ARBA00022679"/>
    </source>
</evidence>
<evidence type="ECO:0000256" key="4">
    <source>
        <dbReference type="ARBA" id="ARBA00022695"/>
    </source>
</evidence>
<keyword evidence="4 12" id="KW-0548">Nucleotidyltransferase</keyword>
<sequence length="1256" mass="133429">MPDAFTHLNVASSASMRYGTAHPPALAERAAELGMDMLALTDRDGVYGAVKHVRACEQAGIRPILGADLAVAAPDGGRITALARGKRGWASLCRLITAAHATGTRGVPSVTPDSVAEHADGLVILLGPGSDVGLAAADHHLQRARRLLDRWRAIADVAIELVDHYGPGRHRQATALLRLATETRTLAVLTNAARYPRAADAEVAHVLDEVHRRRPGVGGTPVPAVSQAYLKSGEEMAAVAERLCGPDRTAARRLLAHTRALASSCALDPAADLGLGRPHLPEFPDARDRLWRACGEGLTRLGLHRDQRARSRLARELEIIEGKGFSSYFLTVADIADRIRARGIRCSIRGSGAGSLVNHLIGISAVDPLAHGLLMERFLTESRSGLPDIDLDVESARRLEAYDAIFDAYPDAACVSMMETYRARSAIRDVGAVMGVPPHEVDRLAKMFPHIRARQIRAACDDLPELRAGGLDGPSASVLFQMAERLDGLPRHTALHPCGIVISDSSLRDRTPLEPGAIGYEMTQFDKNDVEEMGLIKLDVIGVRMQSAMTHALSEVRRTEGKKVDIDASATQRAEASTPVAGGPSVSAVQRVRSASAGGGTDASATQRAEASTPVAGGPSVSAVQRVRSASAGGGTDASATQRAEASTPVAGGPSVSAVQRVRSASAGGGTDASATQRAEASTPVAGGPSVSAVQRAGGTGIRDDDLVTIIADDPATYAMIRDSRTLGCFQIESPGQRELVSRLRPAGLGDLIVDISLFRPGPVNSDMITPYIAVRNGEQPPEFPSPALSDVLTETGGVVIFHEQVINVLHAMTGCGLDQAEAMRRRLGTDEGKEKVREIFTGLARDCGHPEDVVERVWEIIAAFGAFGFCKAHAAAFALPTYQSAWLKRYYPAAFYAGVLTHEPGMYPRRAILDDARRFGVPILGVDVNASDREWRMERTDGGVWGIRAALADVKGITDAEVEAITAGRPYFSLPDFANRARPARDVLDRLVRVGAFDALYHIGADPTAPSRRDLLLQAGAVERAGRRALGGGQLPIGLVEETSAGELPEMTMAEEVQTELEVLGYDASRHLLGCYAELIAELVSHHGAVLARDLHRARPGEDVLVLGVKVATQTPAVRSGQRIIFTTLDDATGLVDLTFFESVQDRCAATVFGSWLLAVRGRIRRVGGSGLPTINATHAYDLDELSQAWTDGGRESLHAHLGAAAPSSPLTGVGGRRIRYANGYELSTYADISPAGADSAPRKLWHASPGSSGR</sequence>
<dbReference type="CDD" id="cd04485">
    <property type="entry name" value="DnaE_OBF"/>
    <property type="match status" value="1"/>
</dbReference>
<evidence type="ECO:0000256" key="5">
    <source>
        <dbReference type="ARBA" id="ARBA00022705"/>
    </source>
</evidence>
<feature type="domain" description="Polymerase/histidinol phosphatase N-terminal" evidence="11">
    <location>
        <begin position="6"/>
        <end position="73"/>
    </location>
</feature>
<dbReference type="InterPro" id="IPR029460">
    <property type="entry name" value="DNAPol_HHH"/>
</dbReference>
<dbReference type="Pfam" id="PF02811">
    <property type="entry name" value="PHP"/>
    <property type="match status" value="1"/>
</dbReference>
<keyword evidence="2" id="KW-0963">Cytoplasm</keyword>
<evidence type="ECO:0000256" key="9">
    <source>
        <dbReference type="ARBA" id="ARBA00049244"/>
    </source>
</evidence>
<dbReference type="EC" id="2.7.7.7" evidence="1"/>
<evidence type="ECO:0000256" key="7">
    <source>
        <dbReference type="ARBA" id="ARBA00022932"/>
    </source>
</evidence>
<feature type="region of interest" description="Disordered" evidence="10">
    <location>
        <begin position="1237"/>
        <end position="1256"/>
    </location>
</feature>
<gene>
    <name evidence="12" type="ORF">HNR23_001824</name>
</gene>
<dbReference type="Pfam" id="PF07733">
    <property type="entry name" value="DNA_pol3_alpha"/>
    <property type="match status" value="1"/>
</dbReference>
<dbReference type="Gene3D" id="1.10.150.870">
    <property type="match status" value="1"/>
</dbReference>
<feature type="region of interest" description="Disordered" evidence="10">
    <location>
        <begin position="560"/>
        <end position="692"/>
    </location>
</feature>
<protein>
    <recommendedName>
        <fullName evidence="1">DNA-directed DNA polymerase</fullName>
        <ecNumber evidence="1">2.7.7.7</ecNumber>
    </recommendedName>
</protein>
<dbReference type="PANTHER" id="PTHR32294">
    <property type="entry name" value="DNA POLYMERASE III SUBUNIT ALPHA"/>
    <property type="match status" value="1"/>
</dbReference>
<dbReference type="EMBL" id="JACHDS010000001">
    <property type="protein sequence ID" value="MBB6171764.1"/>
    <property type="molecule type" value="Genomic_DNA"/>
</dbReference>
<reference evidence="12 13" key="1">
    <citation type="submission" date="2020-08" db="EMBL/GenBank/DDBJ databases">
        <title>Sequencing the genomes of 1000 actinobacteria strains.</title>
        <authorList>
            <person name="Klenk H.-P."/>
        </authorList>
    </citation>
    <scope>NUCLEOTIDE SEQUENCE [LARGE SCALE GENOMIC DNA]</scope>
    <source>
        <strain evidence="12 13">DSM 46659</strain>
    </source>
</reference>
<evidence type="ECO:0000256" key="10">
    <source>
        <dbReference type="SAM" id="MobiDB-lite"/>
    </source>
</evidence>
<name>A0A7W9YGP1_9ACTN</name>
<dbReference type="Proteomes" id="UP000546642">
    <property type="component" value="Unassembled WGS sequence"/>
</dbReference>